<reference evidence="2" key="1">
    <citation type="journal article" date="2015" name="Nature">
        <title>Complex archaea that bridge the gap between prokaryotes and eukaryotes.</title>
        <authorList>
            <person name="Spang A."/>
            <person name="Saw J.H."/>
            <person name="Jorgensen S.L."/>
            <person name="Zaremba-Niedzwiedzka K."/>
            <person name="Martijn J."/>
            <person name="Lind A.E."/>
            <person name="van Eijk R."/>
            <person name="Schleper C."/>
            <person name="Guy L."/>
            <person name="Ettema T.J."/>
        </authorList>
    </citation>
    <scope>NUCLEOTIDE SEQUENCE</scope>
</reference>
<name>A0A0F9QGR0_9ZZZZ</name>
<keyword evidence="1" id="KW-0472">Membrane</keyword>
<comment type="caution">
    <text evidence="2">The sequence shown here is derived from an EMBL/GenBank/DDBJ whole genome shotgun (WGS) entry which is preliminary data.</text>
</comment>
<protein>
    <submittedName>
        <fullName evidence="2">Uncharacterized protein</fullName>
    </submittedName>
</protein>
<keyword evidence="1" id="KW-0812">Transmembrane</keyword>
<proteinExistence type="predicted"/>
<dbReference type="EMBL" id="LAZR01004040">
    <property type="protein sequence ID" value="KKN12346.1"/>
    <property type="molecule type" value="Genomic_DNA"/>
</dbReference>
<accession>A0A0F9QGR0</accession>
<gene>
    <name evidence="2" type="ORF">LCGC14_1017250</name>
</gene>
<evidence type="ECO:0000256" key="1">
    <source>
        <dbReference type="SAM" id="Phobius"/>
    </source>
</evidence>
<sequence>MLKLFPKKWFKCVECGGIWMKETSDEELDKEYKENFPNDPNREFPIDIICDDCYKEFKPQLDNLTPEKRKEIEQKFEKFEIPKEFEKDLEKLTKEFVEKFIWDKKLIEEDPIFNEKLDISEEEDNIKKKRNKITIKIVLDWVGTFLIIIGTLLIASKNAFKPEIRLLGLSFYLISNIAWTPLAFLIKRPGLLLTQIVLFIINLNGIIKLL</sequence>
<organism evidence="2">
    <name type="scientific">marine sediment metagenome</name>
    <dbReference type="NCBI Taxonomy" id="412755"/>
    <lineage>
        <taxon>unclassified sequences</taxon>
        <taxon>metagenomes</taxon>
        <taxon>ecological metagenomes</taxon>
    </lineage>
</organism>
<evidence type="ECO:0000313" key="2">
    <source>
        <dbReference type="EMBL" id="KKN12346.1"/>
    </source>
</evidence>
<dbReference type="AlphaFoldDB" id="A0A0F9QGR0"/>
<feature type="transmembrane region" description="Helical" evidence="1">
    <location>
        <begin position="137"/>
        <end position="155"/>
    </location>
</feature>
<feature type="transmembrane region" description="Helical" evidence="1">
    <location>
        <begin position="167"/>
        <end position="186"/>
    </location>
</feature>
<keyword evidence="1" id="KW-1133">Transmembrane helix</keyword>